<dbReference type="InterPro" id="IPR036052">
    <property type="entry name" value="TrpB-like_PALP_sf"/>
</dbReference>
<sequence length="361" mass="40045">YKLWRPAPLFRARRLEKHLDTPAKIYYKYEGVSPPGSHKPNTSLPQAYYNMKDGTERLTTETGAGQWGSSLSFACNYFDLECKVYMVRSSFEQKPYRKSLINLWGASVVPSPSTETNFGRKILEQYPDTTGSLGIAISEAVEDAALNENTKYTLGSVLNHVMLHQTIIGLETQKQMEMVEDYPDVIIGCCGGGSNLAGICFPYVKDKIDGKSDVKILATEPSACPTLTKGEFRYDFGDTAETTPLLKMYTLGHDFVPPAIHAGGLRYHGESPILSKLVHDGFIDAASYHQIEIFDASLKFARTEGIAPAPESSHAIKAAVDQAMECKRTGEEKTILFNLSGHGHFDMSSYDKYFTKMLSDD</sequence>
<accession>A0A3R7XD87</accession>
<evidence type="ECO:0000256" key="7">
    <source>
        <dbReference type="ARBA" id="ARBA00022605"/>
    </source>
</evidence>
<evidence type="ECO:0000256" key="5">
    <source>
        <dbReference type="ARBA" id="ARBA00011270"/>
    </source>
</evidence>
<dbReference type="PANTHER" id="PTHR48077">
    <property type="entry name" value="TRYPTOPHAN SYNTHASE-RELATED"/>
    <property type="match status" value="1"/>
</dbReference>
<keyword evidence="11" id="KW-0456">Lyase</keyword>
<dbReference type="GO" id="GO:0030170">
    <property type="term" value="F:pyridoxal phosphate binding"/>
    <property type="evidence" value="ECO:0007669"/>
    <property type="project" value="InterPro"/>
</dbReference>
<feature type="non-terminal residue" evidence="14">
    <location>
        <position position="1"/>
    </location>
</feature>
<evidence type="ECO:0000256" key="4">
    <source>
        <dbReference type="ARBA" id="ARBA00009982"/>
    </source>
</evidence>
<evidence type="ECO:0000313" key="14">
    <source>
        <dbReference type="EMBL" id="RQD80185.1"/>
    </source>
</evidence>
<name>A0A3R7XD87_9EURY</name>
<dbReference type="GO" id="GO:0052684">
    <property type="term" value="F:L-serine hydro-lyase (adding indole, L-tryptophan-forming) activity"/>
    <property type="evidence" value="ECO:0007669"/>
    <property type="project" value="TreeGrafter"/>
</dbReference>
<dbReference type="InterPro" id="IPR006653">
    <property type="entry name" value="Trp_synth_b_CS"/>
</dbReference>
<comment type="caution">
    <text evidence="14">The sequence shown here is derived from an EMBL/GenBank/DDBJ whole genome shotgun (WGS) entry which is preliminary data.</text>
</comment>
<dbReference type="UniPathway" id="UPA00035">
    <property type="reaction ID" value="UER00044"/>
</dbReference>
<organism evidence="14 15">
    <name type="scientific">Methanosalsum natronophilum</name>
    <dbReference type="NCBI Taxonomy" id="768733"/>
    <lineage>
        <taxon>Archaea</taxon>
        <taxon>Methanobacteriati</taxon>
        <taxon>Methanobacteriota</taxon>
        <taxon>Stenosarchaea group</taxon>
        <taxon>Methanomicrobia</taxon>
        <taxon>Methanosarcinales</taxon>
        <taxon>Methanosarcinaceae</taxon>
        <taxon>Methanosalsum</taxon>
    </lineage>
</organism>
<dbReference type="EMBL" id="QZAB01000573">
    <property type="protein sequence ID" value="RQD80185.1"/>
    <property type="molecule type" value="Genomic_DNA"/>
</dbReference>
<dbReference type="NCBIfam" id="TIGR01415">
    <property type="entry name" value="trpB_rel"/>
    <property type="match status" value="1"/>
</dbReference>
<comment type="pathway">
    <text evidence="3">Amino-acid biosynthesis; L-tryptophan biosynthesis; L-tryptophan from chorismate: step 5/5.</text>
</comment>
<dbReference type="PANTHER" id="PTHR48077:SF6">
    <property type="entry name" value="TRYPTOPHAN SYNTHASE"/>
    <property type="match status" value="1"/>
</dbReference>
<dbReference type="Pfam" id="PF00291">
    <property type="entry name" value="PALP"/>
    <property type="match status" value="1"/>
</dbReference>
<dbReference type="Proteomes" id="UP000284763">
    <property type="component" value="Unassembled WGS sequence"/>
</dbReference>
<dbReference type="Gene3D" id="3.40.50.1100">
    <property type="match status" value="2"/>
</dbReference>
<keyword evidence="10" id="KW-0057">Aromatic amino acid biosynthesis</keyword>
<evidence type="ECO:0000256" key="1">
    <source>
        <dbReference type="ARBA" id="ARBA00001933"/>
    </source>
</evidence>
<dbReference type="AlphaFoldDB" id="A0A3R7XD87"/>
<gene>
    <name evidence="14" type="ORF">D5R95_08955</name>
</gene>
<dbReference type="GO" id="GO:0005737">
    <property type="term" value="C:cytoplasm"/>
    <property type="evidence" value="ECO:0007669"/>
    <property type="project" value="TreeGrafter"/>
</dbReference>
<dbReference type="InterPro" id="IPR006654">
    <property type="entry name" value="Trp_synth_beta"/>
</dbReference>
<keyword evidence="8" id="KW-0822">Tryptophan biosynthesis</keyword>
<comment type="cofactor">
    <cofactor evidence="1">
        <name>pyridoxal 5'-phosphate</name>
        <dbReference type="ChEBI" id="CHEBI:597326"/>
    </cofactor>
</comment>
<dbReference type="InterPro" id="IPR006316">
    <property type="entry name" value="Trp_synth_b-like"/>
</dbReference>
<dbReference type="EC" id="4.2.1.20" evidence="6"/>
<keyword evidence="7" id="KW-0028">Amino-acid biosynthesis</keyword>
<evidence type="ECO:0000256" key="12">
    <source>
        <dbReference type="ARBA" id="ARBA00049047"/>
    </source>
</evidence>
<comment type="catalytic activity">
    <reaction evidence="12">
        <text>(1S,2R)-1-C-(indol-3-yl)glycerol 3-phosphate + L-serine = D-glyceraldehyde 3-phosphate + L-tryptophan + H2O</text>
        <dbReference type="Rhea" id="RHEA:10532"/>
        <dbReference type="ChEBI" id="CHEBI:15377"/>
        <dbReference type="ChEBI" id="CHEBI:33384"/>
        <dbReference type="ChEBI" id="CHEBI:57912"/>
        <dbReference type="ChEBI" id="CHEBI:58866"/>
        <dbReference type="ChEBI" id="CHEBI:59776"/>
        <dbReference type="EC" id="4.2.1.20"/>
    </reaction>
</comment>
<dbReference type="InterPro" id="IPR023026">
    <property type="entry name" value="Trp_synth_beta/beta-like"/>
</dbReference>
<dbReference type="PIRSF" id="PIRSF001413">
    <property type="entry name" value="Trp_syn_beta"/>
    <property type="match status" value="1"/>
</dbReference>
<dbReference type="GO" id="GO:0004834">
    <property type="term" value="F:tryptophan synthase activity"/>
    <property type="evidence" value="ECO:0007669"/>
    <property type="project" value="UniProtKB-EC"/>
</dbReference>
<evidence type="ECO:0000256" key="9">
    <source>
        <dbReference type="ARBA" id="ARBA00022898"/>
    </source>
</evidence>
<dbReference type="InterPro" id="IPR001926">
    <property type="entry name" value="TrpB-like_PALP"/>
</dbReference>
<dbReference type="CDD" id="cd06446">
    <property type="entry name" value="Trp-synth_B"/>
    <property type="match status" value="1"/>
</dbReference>
<evidence type="ECO:0000256" key="11">
    <source>
        <dbReference type="ARBA" id="ARBA00023239"/>
    </source>
</evidence>
<dbReference type="NCBIfam" id="NF009057">
    <property type="entry name" value="PRK12391.1"/>
    <property type="match status" value="1"/>
</dbReference>
<evidence type="ECO:0000256" key="6">
    <source>
        <dbReference type="ARBA" id="ARBA00012043"/>
    </source>
</evidence>
<evidence type="ECO:0000313" key="15">
    <source>
        <dbReference type="Proteomes" id="UP000284763"/>
    </source>
</evidence>
<evidence type="ECO:0000256" key="8">
    <source>
        <dbReference type="ARBA" id="ARBA00022822"/>
    </source>
</evidence>
<evidence type="ECO:0000256" key="10">
    <source>
        <dbReference type="ARBA" id="ARBA00023141"/>
    </source>
</evidence>
<dbReference type="PROSITE" id="PS00168">
    <property type="entry name" value="TRP_SYNTHASE_BETA"/>
    <property type="match status" value="1"/>
</dbReference>
<comment type="function">
    <text evidence="2">The beta subunit is responsible for the synthesis of L-tryptophan from indole and L-serine.</text>
</comment>
<comment type="similarity">
    <text evidence="4">Belongs to the TrpB family.</text>
</comment>
<reference evidence="14 15" key="1">
    <citation type="submission" date="2018-08" db="EMBL/GenBank/DDBJ databases">
        <title>The metabolism and importance of syntrophic acetate oxidation coupled to methane or sulfide production in haloalkaline environments.</title>
        <authorList>
            <person name="Timmers P.H.A."/>
            <person name="Vavourakis C.D."/>
            <person name="Sorokin D.Y."/>
            <person name="Sinninghe Damste J.S."/>
            <person name="Muyzer G."/>
            <person name="Stams A.J.M."/>
            <person name="Plugge C.M."/>
        </authorList>
    </citation>
    <scope>NUCLEOTIDE SEQUENCE [LARGE SCALE GENOMIC DNA]</scope>
    <source>
        <strain evidence="14">MSAO_Arc3</strain>
    </source>
</reference>
<feature type="domain" description="Tryptophan synthase beta chain-like PALP" evidence="13">
    <location>
        <begin position="4"/>
        <end position="341"/>
    </location>
</feature>
<comment type="subunit">
    <text evidence="5">Tetramer of two alpha and two beta chains.</text>
</comment>
<dbReference type="PIRSF" id="PIRSF500824">
    <property type="entry name" value="TrpB_prok"/>
    <property type="match status" value="1"/>
</dbReference>
<evidence type="ECO:0000259" key="13">
    <source>
        <dbReference type="Pfam" id="PF00291"/>
    </source>
</evidence>
<evidence type="ECO:0000256" key="3">
    <source>
        <dbReference type="ARBA" id="ARBA00004733"/>
    </source>
</evidence>
<keyword evidence="9" id="KW-0663">Pyridoxal phosphate</keyword>
<dbReference type="SUPFAM" id="SSF53686">
    <property type="entry name" value="Tryptophan synthase beta subunit-like PLP-dependent enzymes"/>
    <property type="match status" value="1"/>
</dbReference>
<proteinExistence type="inferred from homology"/>
<evidence type="ECO:0000256" key="2">
    <source>
        <dbReference type="ARBA" id="ARBA00002786"/>
    </source>
</evidence>
<protein>
    <recommendedName>
        <fullName evidence="6">tryptophan synthase</fullName>
        <ecNumber evidence="6">4.2.1.20</ecNumber>
    </recommendedName>
</protein>